<keyword evidence="2" id="KW-1185">Reference proteome</keyword>
<dbReference type="Proteomes" id="UP000789570">
    <property type="component" value="Unassembled WGS sequence"/>
</dbReference>
<reference evidence="1" key="1">
    <citation type="submission" date="2021-06" db="EMBL/GenBank/DDBJ databases">
        <authorList>
            <person name="Kallberg Y."/>
            <person name="Tangrot J."/>
            <person name="Rosling A."/>
        </authorList>
    </citation>
    <scope>NUCLEOTIDE SEQUENCE</scope>
    <source>
        <strain evidence="1">UK204</strain>
    </source>
</reference>
<evidence type="ECO:0000313" key="2">
    <source>
        <dbReference type="Proteomes" id="UP000789570"/>
    </source>
</evidence>
<organism evidence="1 2">
    <name type="scientific">Funneliformis caledonium</name>
    <dbReference type="NCBI Taxonomy" id="1117310"/>
    <lineage>
        <taxon>Eukaryota</taxon>
        <taxon>Fungi</taxon>
        <taxon>Fungi incertae sedis</taxon>
        <taxon>Mucoromycota</taxon>
        <taxon>Glomeromycotina</taxon>
        <taxon>Glomeromycetes</taxon>
        <taxon>Glomerales</taxon>
        <taxon>Glomeraceae</taxon>
        <taxon>Funneliformis</taxon>
    </lineage>
</organism>
<dbReference type="AlphaFoldDB" id="A0A9N9DDU6"/>
<evidence type="ECO:0000313" key="1">
    <source>
        <dbReference type="EMBL" id="CAG8636313.1"/>
    </source>
</evidence>
<proteinExistence type="predicted"/>
<name>A0A9N9DDU6_9GLOM</name>
<comment type="caution">
    <text evidence="1">The sequence shown here is derived from an EMBL/GenBank/DDBJ whole genome shotgun (WGS) entry which is preliminary data.</text>
</comment>
<accession>A0A9N9DDU6</accession>
<dbReference type="EMBL" id="CAJVPQ010003741">
    <property type="protein sequence ID" value="CAG8636313.1"/>
    <property type="molecule type" value="Genomic_DNA"/>
</dbReference>
<sequence length="295" mass="33141">MHYLINDETINFWQFLSDEIHLTPGEFLAYKRRRNEDEIKLFLVLEIKYLFSLEISETDTADVLPPEDDTNTQSAQTPASSSKKVKVSKIDLFDKSSFTNDVLSILPPLPVVVVPSSTFYTSNPSPKDVVPFFSKSAPSKATSSKITFTFSKATFKKLTSTKAKSIAYEEASTIRSIFSTHSISLTCSISSARNASTCDTSTTYKAFTICDTSTICEERNSKVEKGESKGNKRNKKAQTEFYQQNNVKKVHEDLYMPSDLDNPSSEMYMDTQSVLEAIFDEKYISTKINAEVVDS</sequence>
<gene>
    <name evidence="1" type="ORF">FCALED_LOCUS10333</name>
</gene>
<protein>
    <submittedName>
        <fullName evidence="1">6206_t:CDS:1</fullName>
    </submittedName>
</protein>